<protein>
    <submittedName>
        <fullName evidence="2">Uncharacterized protein</fullName>
    </submittedName>
</protein>
<feature type="compositionally biased region" description="Low complexity" evidence="1">
    <location>
        <begin position="616"/>
        <end position="628"/>
    </location>
</feature>
<dbReference type="VEuPathDB" id="CryptoDB:Vbra_9155"/>
<feature type="region of interest" description="Disordered" evidence="1">
    <location>
        <begin position="586"/>
        <end position="633"/>
    </location>
</feature>
<evidence type="ECO:0000313" key="3">
    <source>
        <dbReference type="Proteomes" id="UP000041254"/>
    </source>
</evidence>
<organism evidence="2 3">
    <name type="scientific">Vitrella brassicaformis (strain CCMP3155)</name>
    <dbReference type="NCBI Taxonomy" id="1169540"/>
    <lineage>
        <taxon>Eukaryota</taxon>
        <taxon>Sar</taxon>
        <taxon>Alveolata</taxon>
        <taxon>Colpodellida</taxon>
        <taxon>Vitrellaceae</taxon>
        <taxon>Vitrella</taxon>
    </lineage>
</organism>
<name>A0A0G4FG80_VITBC</name>
<dbReference type="PhylomeDB" id="A0A0G4FG80"/>
<dbReference type="AlphaFoldDB" id="A0A0G4FG80"/>
<dbReference type="EMBL" id="CDMY01000432">
    <property type="protein sequence ID" value="CEM12069.1"/>
    <property type="molecule type" value="Genomic_DNA"/>
</dbReference>
<dbReference type="Proteomes" id="UP000041254">
    <property type="component" value="Unassembled WGS sequence"/>
</dbReference>
<dbReference type="InParanoid" id="A0A0G4FG80"/>
<proteinExistence type="predicted"/>
<gene>
    <name evidence="2" type="ORF">Vbra_9155</name>
</gene>
<evidence type="ECO:0000256" key="1">
    <source>
        <dbReference type="SAM" id="MobiDB-lite"/>
    </source>
</evidence>
<accession>A0A0G4FG80</accession>
<keyword evidence="3" id="KW-1185">Reference proteome</keyword>
<evidence type="ECO:0000313" key="2">
    <source>
        <dbReference type="EMBL" id="CEM12069.1"/>
    </source>
</evidence>
<reference evidence="2 3" key="1">
    <citation type="submission" date="2014-11" db="EMBL/GenBank/DDBJ databases">
        <authorList>
            <person name="Zhu J."/>
            <person name="Qi W."/>
            <person name="Song R."/>
        </authorList>
    </citation>
    <scope>NUCLEOTIDE SEQUENCE [LARGE SCALE GENOMIC DNA]</scope>
</reference>
<feature type="compositionally biased region" description="Polar residues" evidence="1">
    <location>
        <begin position="592"/>
        <end position="604"/>
    </location>
</feature>
<sequence>MEPLRKKFPIYKLEDPDAAGDDRRLLVARQRLMNFQYFQTMLSFEFSRHQDVEQQPNRIVIVDVDPRLAAVVLQSEAGMIRSLTKDNFIDALKTLEYFTGGITEDTLRLIVTQIFKPNTFLDDSEWVAALVDSYDQPPISRLLCQLADTQLGMVRSGGLAERVLDSPEQLQPVYNRVPEDEGRQAATALVSHLTQHISLVEPSAERVETFLTIATKSPTLQDALYKVFADRHHALHTTTTITPFDSDERAACVPFRDVTAIPTFLRARHVASGVKGWRDRPEGTVCRCTDKNRCRCRRTLQKLGGAGYPDRKVVDVASWQVLASPGLTSSSPGGAPCFSISGAFTVEPPKGNQAPVTLHTAARFASSVGLHLSGVENVVAVEVDNLAVGKLVESGAADAVLKDVRLTLTVARHPYATLALQYLGRCIKDERWAAVNKMARSVGGEVQVAILGHMCHMAVGTVERPLALLLHWCEGMNDMTPGMCHKVASSHCLTKHPSSTEEDVRAFVKHVIPLMVQDQAQQEKAYRAVAANLLLPTAAILRLVTEAKADRDLLRYSRRESAAKDVEIARLRAEIARLKAELGRASRDGVVTESSSSNALTSNRAGVDDRPAHVDSGSTASAAPSASAEGQDGGVASPEVFIFGRRY</sequence>